<organism evidence="5 6">
    <name type="scientific">Porphyridium purpureum</name>
    <name type="common">Red alga</name>
    <name type="synonym">Porphyridium cruentum</name>
    <dbReference type="NCBI Taxonomy" id="35688"/>
    <lineage>
        <taxon>Eukaryota</taxon>
        <taxon>Rhodophyta</taxon>
        <taxon>Bangiophyceae</taxon>
        <taxon>Porphyridiales</taxon>
        <taxon>Porphyridiaceae</taxon>
        <taxon>Porphyridium</taxon>
    </lineage>
</organism>
<evidence type="ECO:0000259" key="4">
    <source>
        <dbReference type="Pfam" id="PF17177"/>
    </source>
</evidence>
<feature type="repeat" description="PPR" evidence="2">
    <location>
        <begin position="850"/>
        <end position="885"/>
    </location>
</feature>
<dbReference type="PROSITE" id="PS51375">
    <property type="entry name" value="PPR"/>
    <property type="match status" value="9"/>
</dbReference>
<dbReference type="OrthoDB" id="185373at2759"/>
<evidence type="ECO:0000256" key="1">
    <source>
        <dbReference type="ARBA" id="ARBA00022737"/>
    </source>
</evidence>
<feature type="region of interest" description="Disordered" evidence="3">
    <location>
        <begin position="1037"/>
        <end position="1067"/>
    </location>
</feature>
<feature type="region of interest" description="Disordered" evidence="3">
    <location>
        <begin position="354"/>
        <end position="405"/>
    </location>
</feature>
<evidence type="ECO:0000313" key="5">
    <source>
        <dbReference type="EMBL" id="KAA8490332.1"/>
    </source>
</evidence>
<feature type="repeat" description="PPR" evidence="2">
    <location>
        <begin position="743"/>
        <end position="777"/>
    </location>
</feature>
<dbReference type="InterPro" id="IPR002885">
    <property type="entry name" value="PPR_rpt"/>
</dbReference>
<dbReference type="PANTHER" id="PTHR47447:SF28">
    <property type="entry name" value="PENTACOTRIPEPTIDE-REPEAT REGION OF PRORP DOMAIN-CONTAINING PROTEIN"/>
    <property type="match status" value="1"/>
</dbReference>
<dbReference type="SUPFAM" id="SSF52540">
    <property type="entry name" value="P-loop containing nucleoside triphosphate hydrolases"/>
    <property type="match status" value="1"/>
</dbReference>
<dbReference type="Pfam" id="PF17177">
    <property type="entry name" value="PPR_long"/>
    <property type="match status" value="1"/>
</dbReference>
<feature type="region of interest" description="Disordered" evidence="3">
    <location>
        <begin position="449"/>
        <end position="469"/>
    </location>
</feature>
<sequence>MFQVALVLEPVGTIAEVPLHMAAAAAARSDGVGSASPLEASLDCDGSRCHSECELRHLDEFERAARETPCAKPSRLVICAGPERSGSTWLYNAVRHLYSACESACDSYWIHCLDASKIERRLNEDRTVLVKTHEYNSDYDRWLFSQYNPIVVTTHRDLREVLVSYMRVGWARDIPREYVDQHMKWLKHASMDIGFEQILAEPEQVLRSLAGLLQLDESKAALAKHRVDALKPASDRVDQVTKMWPSHKSGGQRRSKQEFNDLVARFSEFYDHYPELLSDAAGHLHRTALWAQQGVGRFAESTKEHGMPTHCRQRGHMELLRLPRAAFVGCCGEAYWRIRPRRQRGARVVCAMSAEDESRKQEQPQLQQQMQNRQRTNESKSRTAIQPKTGPSRVSSRKAVSLIEERNTRRNRVQKLLTRGYLDAAVVELLRGTSVYQLVTAAGSSDMSAALESPEPKSSEMADDNSVPSRPHYAPGLVFGTRYFNLVLNALGKACKTSECEMLFEAFEVVEVRKDVASYAIMMCALMTRKKYDLALEVYERLKRDTSVKPNAHIYCIVIQLYGALGKLHEAERFLNHVRSDKSSVRPTVAVYNALFMLYAKQGRHSRSGGHTPSNALKKALQMYEQMEATGLLGDAVTFGTLIHACAREKNLSRAFELFGIVRRRGIMPSLITYNSLVHACALADRPDLAFSVYSWMSVDKRIPDLYTYNSLLLAYSRLGDVDSAWEVFENLVDTRQDSITPDVFTYNTLISACIRGRNLRRAFQAFSMLCDKPASVAPDHTSFNLMIDACGKTWQLDEAMNFLTKMTMYQIRPTLVTYNSLLNACANAGDMALARLVYQRLLNDNLVPDVISLNTLVKGYCGIGDLARAESIVGELGLSFGVSPDRVTFNTFIHAYTQSSNLENAWKKLSQLQKSGFKPDISTINALSSACSKDFPGRAEFAVRLVKLMRYYGISADINTYATLIEACVNGGNEDEGFALYEQMISRHSGSETDVLSRSPIENLMQASSQMKRDLNGLGASHKAFLAFVASIRDQGDQDPKGGWTSSSGGSRDSHDATRAESVDNLVNERITRRHYRESVEANSQERDIVVMNQAVSAQIGCAHDEEFEYEQSIELS</sequence>
<feature type="repeat" description="PPR" evidence="2">
    <location>
        <begin position="886"/>
        <end position="920"/>
    </location>
</feature>
<dbReference type="SUPFAM" id="SSF81901">
    <property type="entry name" value="HCP-like"/>
    <property type="match status" value="1"/>
</dbReference>
<dbReference type="InterPro" id="IPR011990">
    <property type="entry name" value="TPR-like_helical_dom_sf"/>
</dbReference>
<dbReference type="AlphaFoldDB" id="A0A5J4YH16"/>
<dbReference type="EMBL" id="VRMN01000033">
    <property type="protein sequence ID" value="KAA8490332.1"/>
    <property type="molecule type" value="Genomic_DNA"/>
</dbReference>
<reference evidence="6" key="1">
    <citation type="journal article" date="2019" name="Nat. Commun.">
        <title>Expansion of phycobilisome linker gene families in mesophilic red algae.</title>
        <authorList>
            <person name="Lee J."/>
            <person name="Kim D."/>
            <person name="Bhattacharya D."/>
            <person name="Yoon H.S."/>
        </authorList>
    </citation>
    <scope>NUCLEOTIDE SEQUENCE [LARGE SCALE GENOMIC DNA]</scope>
    <source>
        <strain evidence="6">CCMP 1328</strain>
    </source>
</reference>
<feature type="repeat" description="PPR" evidence="2">
    <location>
        <begin position="815"/>
        <end position="849"/>
    </location>
</feature>
<keyword evidence="6" id="KW-1185">Reference proteome</keyword>
<name>A0A5J4YH16_PORPP</name>
<comment type="caution">
    <text evidence="5">The sequence shown here is derived from an EMBL/GenBank/DDBJ whole genome shotgun (WGS) entry which is preliminary data.</text>
</comment>
<keyword evidence="1" id="KW-0677">Repeat</keyword>
<protein>
    <submittedName>
        <fullName evidence="5">Pentatricopeptide repeat-containing protein</fullName>
    </submittedName>
</protein>
<feature type="repeat" description="PPR" evidence="2">
    <location>
        <begin position="635"/>
        <end position="669"/>
    </location>
</feature>
<feature type="repeat" description="PPR" evidence="2">
    <location>
        <begin position="705"/>
        <end position="739"/>
    </location>
</feature>
<feature type="repeat" description="PPR" evidence="2">
    <location>
        <begin position="670"/>
        <end position="704"/>
    </location>
</feature>
<dbReference type="PANTHER" id="PTHR47447">
    <property type="entry name" value="OS03G0856100 PROTEIN"/>
    <property type="match status" value="1"/>
</dbReference>
<accession>A0A5J4YH16</accession>
<dbReference type="Pfam" id="PF01535">
    <property type="entry name" value="PPR"/>
    <property type="match status" value="1"/>
</dbReference>
<dbReference type="Gene3D" id="1.25.40.10">
    <property type="entry name" value="Tetratricopeptide repeat domain"/>
    <property type="match status" value="4"/>
</dbReference>
<evidence type="ECO:0000313" key="6">
    <source>
        <dbReference type="Proteomes" id="UP000324585"/>
    </source>
</evidence>
<feature type="repeat" description="PPR" evidence="2">
    <location>
        <begin position="958"/>
        <end position="988"/>
    </location>
</feature>
<evidence type="ECO:0000256" key="3">
    <source>
        <dbReference type="SAM" id="MobiDB-lite"/>
    </source>
</evidence>
<dbReference type="Proteomes" id="UP000324585">
    <property type="component" value="Unassembled WGS sequence"/>
</dbReference>
<evidence type="ECO:0000256" key="2">
    <source>
        <dbReference type="PROSITE-ProRule" id="PRU00708"/>
    </source>
</evidence>
<dbReference type="Gene3D" id="3.40.50.300">
    <property type="entry name" value="P-loop containing nucleotide triphosphate hydrolases"/>
    <property type="match status" value="1"/>
</dbReference>
<dbReference type="Pfam" id="PF13041">
    <property type="entry name" value="PPR_2"/>
    <property type="match status" value="2"/>
</dbReference>
<feature type="compositionally biased region" description="Low complexity" evidence="3">
    <location>
        <begin position="363"/>
        <end position="374"/>
    </location>
</feature>
<gene>
    <name evidence="5" type="ORF">FVE85_8942</name>
</gene>
<dbReference type="Pfam" id="PF13812">
    <property type="entry name" value="PPR_3"/>
    <property type="match status" value="2"/>
</dbReference>
<dbReference type="InterPro" id="IPR027417">
    <property type="entry name" value="P-loop_NTPase"/>
</dbReference>
<dbReference type="InterPro" id="IPR033443">
    <property type="entry name" value="PROP1-like_PPR_dom"/>
</dbReference>
<feature type="repeat" description="PPR" evidence="2">
    <location>
        <begin position="780"/>
        <end position="814"/>
    </location>
</feature>
<feature type="domain" description="PROP1-like PPR" evidence="4">
    <location>
        <begin position="615"/>
        <end position="733"/>
    </location>
</feature>
<feature type="compositionally biased region" description="Basic and acidic residues" evidence="3">
    <location>
        <begin position="1053"/>
        <end position="1063"/>
    </location>
</feature>
<dbReference type="NCBIfam" id="TIGR00756">
    <property type="entry name" value="PPR"/>
    <property type="match status" value="7"/>
</dbReference>
<proteinExistence type="predicted"/>